<keyword evidence="1" id="KW-0732">Signal</keyword>
<proteinExistence type="predicted"/>
<organism evidence="2 3">
    <name type="scientific">Thiomicrorhabdus xiamenensis</name>
    <dbReference type="NCBI Taxonomy" id="2739063"/>
    <lineage>
        <taxon>Bacteria</taxon>
        <taxon>Pseudomonadati</taxon>
        <taxon>Pseudomonadota</taxon>
        <taxon>Gammaproteobacteria</taxon>
        <taxon>Thiotrichales</taxon>
        <taxon>Piscirickettsiaceae</taxon>
        <taxon>Thiomicrorhabdus</taxon>
    </lineage>
</organism>
<dbReference type="KEGG" id="txa:HQN79_01205"/>
<dbReference type="EMBL" id="CP054020">
    <property type="protein sequence ID" value="QKI88289.1"/>
    <property type="molecule type" value="Genomic_DNA"/>
</dbReference>
<dbReference type="PROSITE" id="PS51257">
    <property type="entry name" value="PROKAR_LIPOPROTEIN"/>
    <property type="match status" value="1"/>
</dbReference>
<gene>
    <name evidence="2" type="ORF">HQN79_01205</name>
</gene>
<feature type="chain" id="PRO_5028907859" evidence="1">
    <location>
        <begin position="20"/>
        <end position="184"/>
    </location>
</feature>
<name>A0A7D4NJI2_9GAMM</name>
<evidence type="ECO:0000313" key="2">
    <source>
        <dbReference type="EMBL" id="QKI88289.1"/>
    </source>
</evidence>
<evidence type="ECO:0000256" key="1">
    <source>
        <dbReference type="SAM" id="SignalP"/>
    </source>
</evidence>
<feature type="signal peptide" evidence="1">
    <location>
        <begin position="1"/>
        <end position="19"/>
    </location>
</feature>
<keyword evidence="3" id="KW-1185">Reference proteome</keyword>
<dbReference type="AlphaFoldDB" id="A0A7D4NJI2"/>
<sequence length="184" mass="21270">MIKYITLIFAVFFSSVASCSQVFIFNDEKELSKFVDLQIMLNDIRNKQIAEGKIEGKKYRTLKKGKKLVFKAKVDNFITRGFTQKVTSFSYQVGSRSKADLKLQKRVPQKRNLIIDLEEESSPNLFARLQKNRKFITVECDGGFLKRNRDIDDPMPSLNGPVREYNKPGYREPVLFKSCKIING</sequence>
<dbReference type="Proteomes" id="UP000504724">
    <property type="component" value="Chromosome"/>
</dbReference>
<accession>A0A7D4NJI2</accession>
<evidence type="ECO:0000313" key="3">
    <source>
        <dbReference type="Proteomes" id="UP000504724"/>
    </source>
</evidence>
<reference evidence="2 3" key="1">
    <citation type="submission" date="2020-05" db="EMBL/GenBank/DDBJ databases">
        <title>Thiomicrorhabdus sediminis sp.nov. and Thiomicrorhabdus xiamenensis sp.nov., novel sulfur-oxidizing bacteria isolated from coastal sediment.</title>
        <authorList>
            <person name="Liu X."/>
        </authorList>
    </citation>
    <scope>NUCLEOTIDE SEQUENCE [LARGE SCALE GENOMIC DNA]</scope>
    <source>
        <strain evidence="2 3">G2</strain>
    </source>
</reference>
<protein>
    <submittedName>
        <fullName evidence="2">Uncharacterized protein</fullName>
    </submittedName>
</protein>
<dbReference type="RefSeq" id="WP_173283885.1">
    <property type="nucleotide sequence ID" value="NZ_CP054020.1"/>
</dbReference>